<sequence>MVLSAAVNDRKSGTAGERKSCFVAQGIYCAAERGYASLQLSPQSAMHLGGIWCDVPAILATRSVLILRLRQPHSCVVLAVYSVDMLTREVCICPSHIPDPHLCSANAPRMLYSGAGLVWWWRPPLVIWTHGVSTSHMACYALVPHVPRMV</sequence>
<reference evidence="1 2" key="1">
    <citation type="journal article" date="2018" name="Biotechnol. Biofuels">
        <title>Integrative visual omics of the white-rot fungus Polyporus brumalis exposes the biotechnological potential of its oxidative enzymes for delignifying raw plant biomass.</title>
        <authorList>
            <person name="Miyauchi S."/>
            <person name="Rancon A."/>
            <person name="Drula E."/>
            <person name="Hage H."/>
            <person name="Chaduli D."/>
            <person name="Favel A."/>
            <person name="Grisel S."/>
            <person name="Henrissat B."/>
            <person name="Herpoel-Gimbert I."/>
            <person name="Ruiz-Duenas F.J."/>
            <person name="Chevret D."/>
            <person name="Hainaut M."/>
            <person name="Lin J."/>
            <person name="Wang M."/>
            <person name="Pangilinan J."/>
            <person name="Lipzen A."/>
            <person name="Lesage-Meessen L."/>
            <person name="Navarro D."/>
            <person name="Riley R."/>
            <person name="Grigoriev I.V."/>
            <person name="Zhou S."/>
            <person name="Raouche S."/>
            <person name="Rosso M.N."/>
        </authorList>
    </citation>
    <scope>NUCLEOTIDE SEQUENCE [LARGE SCALE GENOMIC DNA]</scope>
    <source>
        <strain evidence="1 2">BRFM 1820</strain>
    </source>
</reference>
<accession>A0A371D9R6</accession>
<keyword evidence="2" id="KW-1185">Reference proteome</keyword>
<dbReference type="Proteomes" id="UP000256964">
    <property type="component" value="Unassembled WGS sequence"/>
</dbReference>
<evidence type="ECO:0000313" key="2">
    <source>
        <dbReference type="Proteomes" id="UP000256964"/>
    </source>
</evidence>
<dbReference type="AlphaFoldDB" id="A0A371D9R6"/>
<evidence type="ECO:0000313" key="1">
    <source>
        <dbReference type="EMBL" id="RDX49284.1"/>
    </source>
</evidence>
<gene>
    <name evidence="1" type="ORF">OH76DRAFT_544377</name>
</gene>
<protein>
    <submittedName>
        <fullName evidence="1">Uncharacterized protein</fullName>
    </submittedName>
</protein>
<organism evidence="1 2">
    <name type="scientific">Lentinus brumalis</name>
    <dbReference type="NCBI Taxonomy" id="2498619"/>
    <lineage>
        <taxon>Eukaryota</taxon>
        <taxon>Fungi</taxon>
        <taxon>Dikarya</taxon>
        <taxon>Basidiomycota</taxon>
        <taxon>Agaricomycotina</taxon>
        <taxon>Agaricomycetes</taxon>
        <taxon>Polyporales</taxon>
        <taxon>Polyporaceae</taxon>
        <taxon>Lentinus</taxon>
    </lineage>
</organism>
<dbReference type="EMBL" id="KZ857406">
    <property type="protein sequence ID" value="RDX49284.1"/>
    <property type="molecule type" value="Genomic_DNA"/>
</dbReference>
<name>A0A371D9R6_9APHY</name>
<proteinExistence type="predicted"/>